<reference evidence="1 2" key="1">
    <citation type="journal article" date="2019" name="Commun. Biol.">
        <title>The bagworm genome reveals a unique fibroin gene that provides high tensile strength.</title>
        <authorList>
            <person name="Kono N."/>
            <person name="Nakamura H."/>
            <person name="Ohtoshi R."/>
            <person name="Tomita M."/>
            <person name="Numata K."/>
            <person name="Arakawa K."/>
        </authorList>
    </citation>
    <scope>NUCLEOTIDE SEQUENCE [LARGE SCALE GENOMIC DNA]</scope>
</reference>
<sequence>MRQGRTRHEKSVDFRIETRSGFENMVLRSFHTPEDCDGRGPRHDRGRLVRVRKRASRVASTKAGRNACTCCSERYCHPPIKQAPVKRSQGPKPR</sequence>
<name>A0A4C1UPT4_EUMVA</name>
<dbReference type="EMBL" id="BGZK01000207">
    <property type="protein sequence ID" value="GBP28435.1"/>
    <property type="molecule type" value="Genomic_DNA"/>
</dbReference>
<organism evidence="1 2">
    <name type="scientific">Eumeta variegata</name>
    <name type="common">Bagworm moth</name>
    <name type="synonym">Eumeta japonica</name>
    <dbReference type="NCBI Taxonomy" id="151549"/>
    <lineage>
        <taxon>Eukaryota</taxon>
        <taxon>Metazoa</taxon>
        <taxon>Ecdysozoa</taxon>
        <taxon>Arthropoda</taxon>
        <taxon>Hexapoda</taxon>
        <taxon>Insecta</taxon>
        <taxon>Pterygota</taxon>
        <taxon>Neoptera</taxon>
        <taxon>Endopterygota</taxon>
        <taxon>Lepidoptera</taxon>
        <taxon>Glossata</taxon>
        <taxon>Ditrysia</taxon>
        <taxon>Tineoidea</taxon>
        <taxon>Psychidae</taxon>
        <taxon>Oiketicinae</taxon>
        <taxon>Eumeta</taxon>
    </lineage>
</organism>
<accession>A0A4C1UPT4</accession>
<gene>
    <name evidence="1" type="ORF">EVAR_93381_1</name>
</gene>
<evidence type="ECO:0000313" key="1">
    <source>
        <dbReference type="EMBL" id="GBP28435.1"/>
    </source>
</evidence>
<comment type="caution">
    <text evidence="1">The sequence shown here is derived from an EMBL/GenBank/DDBJ whole genome shotgun (WGS) entry which is preliminary data.</text>
</comment>
<dbReference type="Proteomes" id="UP000299102">
    <property type="component" value="Unassembled WGS sequence"/>
</dbReference>
<keyword evidence="2" id="KW-1185">Reference proteome</keyword>
<evidence type="ECO:0000313" key="2">
    <source>
        <dbReference type="Proteomes" id="UP000299102"/>
    </source>
</evidence>
<protein>
    <submittedName>
        <fullName evidence="1">Uncharacterized protein</fullName>
    </submittedName>
</protein>
<dbReference type="AlphaFoldDB" id="A0A4C1UPT4"/>
<proteinExistence type="predicted"/>